<evidence type="ECO:0000313" key="2">
    <source>
        <dbReference type="EMBL" id="GGJ80682.1"/>
    </source>
</evidence>
<comment type="caution">
    <text evidence="2">The sequence shown here is derived from an EMBL/GenBank/DDBJ whole genome shotgun (WGS) entry which is preliminary data.</text>
</comment>
<accession>A0ABQ2DZB3</accession>
<organism evidence="2 3">
    <name type="scientific">Streptomyces camponoticapitis</name>
    <dbReference type="NCBI Taxonomy" id="1616125"/>
    <lineage>
        <taxon>Bacteria</taxon>
        <taxon>Bacillati</taxon>
        <taxon>Actinomycetota</taxon>
        <taxon>Actinomycetes</taxon>
        <taxon>Kitasatosporales</taxon>
        <taxon>Streptomycetaceae</taxon>
        <taxon>Streptomyces</taxon>
    </lineage>
</organism>
<reference evidence="3" key="1">
    <citation type="journal article" date="2019" name="Int. J. Syst. Evol. Microbiol.">
        <title>The Global Catalogue of Microorganisms (GCM) 10K type strain sequencing project: providing services to taxonomists for standard genome sequencing and annotation.</title>
        <authorList>
            <consortium name="The Broad Institute Genomics Platform"/>
            <consortium name="The Broad Institute Genome Sequencing Center for Infectious Disease"/>
            <person name="Wu L."/>
            <person name="Ma J."/>
        </authorList>
    </citation>
    <scope>NUCLEOTIDE SEQUENCE [LARGE SCALE GENOMIC DNA]</scope>
    <source>
        <strain evidence="3">CGMCC 4.7275</strain>
    </source>
</reference>
<dbReference type="Gene3D" id="3.10.450.50">
    <property type="match status" value="1"/>
</dbReference>
<gene>
    <name evidence="2" type="ORF">GCM10011583_10230</name>
</gene>
<dbReference type="Pfam" id="PF14534">
    <property type="entry name" value="DUF4440"/>
    <property type="match status" value="1"/>
</dbReference>
<dbReference type="EMBL" id="BMMV01000003">
    <property type="protein sequence ID" value="GGJ80682.1"/>
    <property type="molecule type" value="Genomic_DNA"/>
</dbReference>
<evidence type="ECO:0000313" key="3">
    <source>
        <dbReference type="Proteomes" id="UP000660265"/>
    </source>
</evidence>
<keyword evidence="3" id="KW-1185">Reference proteome</keyword>
<dbReference type="Proteomes" id="UP000660265">
    <property type="component" value="Unassembled WGS sequence"/>
</dbReference>
<dbReference type="SUPFAM" id="SSF54427">
    <property type="entry name" value="NTF2-like"/>
    <property type="match status" value="1"/>
</dbReference>
<name>A0ABQ2DZB3_9ACTN</name>
<proteinExistence type="predicted"/>
<dbReference type="InterPro" id="IPR027843">
    <property type="entry name" value="DUF4440"/>
</dbReference>
<protein>
    <recommendedName>
        <fullName evidence="1">DUF4440 domain-containing protein</fullName>
    </recommendedName>
</protein>
<evidence type="ECO:0000259" key="1">
    <source>
        <dbReference type="Pfam" id="PF14534"/>
    </source>
</evidence>
<dbReference type="InterPro" id="IPR032710">
    <property type="entry name" value="NTF2-like_dom_sf"/>
</dbReference>
<feature type="domain" description="DUF4440" evidence="1">
    <location>
        <begin position="12"/>
        <end position="102"/>
    </location>
</feature>
<dbReference type="RefSeq" id="WP_189106086.1">
    <property type="nucleotide sequence ID" value="NZ_BMMV01000003.1"/>
</dbReference>
<sequence>MSANPAIPAIPEVVARYLAAHHVRDTAAALATMRDDATVTDDGSTYTGTAEIERWLGTAASEYTYTTELLAVESEDDAHLTVTNRLEGDFPGGRVDLRFRFTLRDGLIEDLTIAP</sequence>